<name>A0ABU2SFR6_9ACTN</name>
<feature type="transmembrane region" description="Helical" evidence="2">
    <location>
        <begin position="73"/>
        <end position="91"/>
    </location>
</feature>
<feature type="transmembrane region" description="Helical" evidence="2">
    <location>
        <begin position="42"/>
        <end position="61"/>
    </location>
</feature>
<evidence type="ECO:0000256" key="2">
    <source>
        <dbReference type="SAM" id="Phobius"/>
    </source>
</evidence>
<dbReference type="RefSeq" id="WP_311621062.1">
    <property type="nucleotide sequence ID" value="NZ_JAVREV010000023.1"/>
</dbReference>
<comment type="caution">
    <text evidence="3">The sequence shown here is derived from an EMBL/GenBank/DDBJ whole genome shotgun (WGS) entry which is preliminary data.</text>
</comment>
<organism evidence="3 4">
    <name type="scientific">Streptomyces johnsoniae</name>
    <dbReference type="NCBI Taxonomy" id="3075532"/>
    <lineage>
        <taxon>Bacteria</taxon>
        <taxon>Bacillati</taxon>
        <taxon>Actinomycetota</taxon>
        <taxon>Actinomycetes</taxon>
        <taxon>Kitasatosporales</taxon>
        <taxon>Streptomycetaceae</taxon>
        <taxon>Streptomyces</taxon>
    </lineage>
</organism>
<evidence type="ECO:0000313" key="3">
    <source>
        <dbReference type="EMBL" id="MDT0446930.1"/>
    </source>
</evidence>
<keyword evidence="2" id="KW-0812">Transmembrane</keyword>
<keyword evidence="2" id="KW-0472">Membrane</keyword>
<feature type="region of interest" description="Disordered" evidence="1">
    <location>
        <begin position="1"/>
        <end position="20"/>
    </location>
</feature>
<feature type="transmembrane region" description="Helical" evidence="2">
    <location>
        <begin position="111"/>
        <end position="129"/>
    </location>
</feature>
<dbReference type="Proteomes" id="UP001183615">
    <property type="component" value="Unassembled WGS sequence"/>
</dbReference>
<evidence type="ECO:0000313" key="4">
    <source>
        <dbReference type="Proteomes" id="UP001183615"/>
    </source>
</evidence>
<gene>
    <name evidence="3" type="ORF">RM779_30685</name>
</gene>
<keyword evidence="2" id="KW-1133">Transmembrane helix</keyword>
<protein>
    <recommendedName>
        <fullName evidence="5">Integral membrane protein</fullName>
    </recommendedName>
</protein>
<proteinExistence type="predicted"/>
<sequence>MSTSHPQSPPDGAADDEPRPEPIRFYGVSWVDHSGGYGARRAGLTLSALLLAAMGGTLLFLGYSGLDSSETAGWLRAMVVIAFAICTAMAATRTWIRYTRPAPENAVDESAFRSIKVVGFVGVFLAYALRSTVEAPGEKLRRLDYETAVARHRRRTAKRSGHPARRRRGKRA</sequence>
<reference evidence="4" key="1">
    <citation type="submission" date="2023-07" db="EMBL/GenBank/DDBJ databases">
        <title>30 novel species of actinomycetes from the DSMZ collection.</title>
        <authorList>
            <person name="Nouioui I."/>
        </authorList>
    </citation>
    <scope>NUCLEOTIDE SEQUENCE [LARGE SCALE GENOMIC DNA]</scope>
    <source>
        <strain evidence="4">DSM 41886</strain>
    </source>
</reference>
<keyword evidence="4" id="KW-1185">Reference proteome</keyword>
<feature type="region of interest" description="Disordered" evidence="1">
    <location>
        <begin position="151"/>
        <end position="172"/>
    </location>
</feature>
<accession>A0ABU2SFR6</accession>
<evidence type="ECO:0000256" key="1">
    <source>
        <dbReference type="SAM" id="MobiDB-lite"/>
    </source>
</evidence>
<evidence type="ECO:0008006" key="5">
    <source>
        <dbReference type="Google" id="ProtNLM"/>
    </source>
</evidence>
<dbReference type="EMBL" id="JAVREV010000023">
    <property type="protein sequence ID" value="MDT0446930.1"/>
    <property type="molecule type" value="Genomic_DNA"/>
</dbReference>